<accession>A0ABD3FW28</accession>
<dbReference type="AlphaFoldDB" id="A0ABD3FW28"/>
<organism evidence="1 2">
    <name type="scientific">Phytophthora oleae</name>
    <dbReference type="NCBI Taxonomy" id="2107226"/>
    <lineage>
        <taxon>Eukaryota</taxon>
        <taxon>Sar</taxon>
        <taxon>Stramenopiles</taxon>
        <taxon>Oomycota</taxon>
        <taxon>Peronosporomycetes</taxon>
        <taxon>Peronosporales</taxon>
        <taxon>Peronosporaceae</taxon>
        <taxon>Phytophthora</taxon>
    </lineage>
</organism>
<gene>
    <name evidence="1" type="ORF">V7S43_004128</name>
</gene>
<reference evidence="1 2" key="1">
    <citation type="submission" date="2024-09" db="EMBL/GenBank/DDBJ databases">
        <title>Genome sequencing and assembly of Phytophthora oleae, isolate VK10A, causative agent of rot of olive drupes.</title>
        <authorList>
            <person name="Conti Taguali S."/>
            <person name="Riolo M."/>
            <person name="La Spada F."/>
            <person name="Cacciola S.O."/>
            <person name="Dionisio G."/>
        </authorList>
    </citation>
    <scope>NUCLEOTIDE SEQUENCE [LARGE SCALE GENOMIC DNA]</scope>
    <source>
        <strain evidence="1 2">VK10A</strain>
    </source>
</reference>
<dbReference type="EMBL" id="JBIMZQ010000006">
    <property type="protein sequence ID" value="KAL3670943.1"/>
    <property type="molecule type" value="Genomic_DNA"/>
</dbReference>
<sequence>MLQSIQRAKVSRIELLQSLGLSEADYETDESFSQEEFELLRQLRKEQSETGRNWASSPLVTTIMFNIVAASNKNHRLHIRRRSYATIEKRVAATPTPPTAESQV</sequence>
<keyword evidence="2" id="KW-1185">Reference proteome</keyword>
<evidence type="ECO:0000313" key="1">
    <source>
        <dbReference type="EMBL" id="KAL3670943.1"/>
    </source>
</evidence>
<proteinExistence type="predicted"/>
<name>A0ABD3FW28_9STRA</name>
<comment type="caution">
    <text evidence="1">The sequence shown here is derived from an EMBL/GenBank/DDBJ whole genome shotgun (WGS) entry which is preliminary data.</text>
</comment>
<protein>
    <recommendedName>
        <fullName evidence="3">SHOCT domain-containing protein</fullName>
    </recommendedName>
</protein>
<dbReference type="Proteomes" id="UP001632037">
    <property type="component" value="Unassembled WGS sequence"/>
</dbReference>
<evidence type="ECO:0000313" key="2">
    <source>
        <dbReference type="Proteomes" id="UP001632037"/>
    </source>
</evidence>
<evidence type="ECO:0008006" key="3">
    <source>
        <dbReference type="Google" id="ProtNLM"/>
    </source>
</evidence>